<dbReference type="Proteomes" id="UP000027345">
    <property type="component" value="Unassembled WGS sequence"/>
</dbReference>
<dbReference type="EMBL" id="JMQI01000028">
    <property type="protein sequence ID" value="KDN21381.1"/>
    <property type="molecule type" value="Genomic_DNA"/>
</dbReference>
<organism evidence="2 3">
    <name type="scientific">Amycolatopsis rifamycinica</name>
    <dbReference type="NCBI Taxonomy" id="287986"/>
    <lineage>
        <taxon>Bacteria</taxon>
        <taxon>Bacillati</taxon>
        <taxon>Actinomycetota</taxon>
        <taxon>Actinomycetes</taxon>
        <taxon>Pseudonocardiales</taxon>
        <taxon>Pseudonocardiaceae</taxon>
        <taxon>Amycolatopsis</taxon>
    </lineage>
</organism>
<keyword evidence="1" id="KW-0472">Membrane</keyword>
<dbReference type="eggNOG" id="ENOG502ZA9F">
    <property type="taxonomic scope" value="Bacteria"/>
</dbReference>
<feature type="transmembrane region" description="Helical" evidence="1">
    <location>
        <begin position="117"/>
        <end position="133"/>
    </location>
</feature>
<evidence type="ECO:0000256" key="1">
    <source>
        <dbReference type="SAM" id="Phobius"/>
    </source>
</evidence>
<evidence type="ECO:0000313" key="3">
    <source>
        <dbReference type="Proteomes" id="UP000027345"/>
    </source>
</evidence>
<feature type="transmembrane region" description="Helical" evidence="1">
    <location>
        <begin position="196"/>
        <end position="215"/>
    </location>
</feature>
<reference evidence="2 3" key="1">
    <citation type="submission" date="2014-05" db="EMBL/GenBank/DDBJ databases">
        <title>Draft genome sequence of Amycolatopsis rifamycinica DSM 46095.</title>
        <authorList>
            <person name="Lal R."/>
            <person name="Saxena A."/>
            <person name="Kumari R."/>
            <person name="Mukherjee U."/>
            <person name="Singh P."/>
            <person name="Sangwan N."/>
            <person name="Mahato N.K."/>
        </authorList>
    </citation>
    <scope>NUCLEOTIDE SEQUENCE [LARGE SCALE GENOMIC DNA]</scope>
    <source>
        <strain evidence="2 3">DSM 46095</strain>
    </source>
</reference>
<evidence type="ECO:0000313" key="2">
    <source>
        <dbReference type="EMBL" id="KDN21381.1"/>
    </source>
</evidence>
<keyword evidence="3" id="KW-1185">Reference proteome</keyword>
<feature type="transmembrane region" description="Helical" evidence="1">
    <location>
        <begin position="35"/>
        <end position="59"/>
    </location>
</feature>
<feature type="transmembrane region" description="Helical" evidence="1">
    <location>
        <begin position="254"/>
        <end position="275"/>
    </location>
</feature>
<dbReference type="STRING" id="287986.DV20_15945"/>
<feature type="transmembrane region" description="Helical" evidence="1">
    <location>
        <begin position="296"/>
        <end position="315"/>
    </location>
</feature>
<gene>
    <name evidence="2" type="ORF">DV20_15945</name>
</gene>
<keyword evidence="1" id="KW-1133">Transmembrane helix</keyword>
<feature type="transmembrane region" description="Helical" evidence="1">
    <location>
        <begin position="227"/>
        <end position="248"/>
    </location>
</feature>
<dbReference type="OrthoDB" id="5488443at2"/>
<protein>
    <submittedName>
        <fullName evidence="2">Uncharacterized protein</fullName>
    </submittedName>
</protein>
<dbReference type="AlphaFoldDB" id="A0A066U1Q4"/>
<dbReference type="RefSeq" id="WP_043780753.1">
    <property type="nucleotide sequence ID" value="NZ_JMQI01000028.1"/>
</dbReference>
<accession>A0A066U1Q4</accession>
<name>A0A066U1Q4_9PSEU</name>
<feature type="transmembrane region" description="Helical" evidence="1">
    <location>
        <begin position="327"/>
        <end position="348"/>
    </location>
</feature>
<comment type="caution">
    <text evidence="2">The sequence shown here is derived from an EMBL/GenBank/DDBJ whole genome shotgun (WGS) entry which is preliminary data.</text>
</comment>
<sequence length="357" mass="38630">MSTACGPDAEAVTRDLGFDCHDVSPVMSVRPPWALAHWTMPLLEVLIVGGAVFALAHALRRHRAGDPVNLALWWASLVYLFVTEPPLYFPEWFGLDRLYGFIFAHNRFTVQFMADRLPLYIVAFYPVISQLAYEVVRSLGLFRRGALRGSAAVAFVCQVFYEVFDHLGPQLKWWAWNPGNAIVNHPALASVPLNSMLLFASVSMAALTYLVVRLTGGPPPRRLTPRVLLAGVLTPPAMAIAGIPAGFAGENTPARAWVLGVELGLLWLAGVRIVVAHLRSGEPREPLPAFTRFYPAAYLGGMAVFWLGALPAYLAAKDGVTADGAPIGSGLYALACFAGAGLLLVALYRKDRAPVPG</sequence>
<proteinExistence type="predicted"/>
<feature type="transmembrane region" description="Helical" evidence="1">
    <location>
        <begin position="71"/>
        <end position="89"/>
    </location>
</feature>
<keyword evidence="1" id="KW-0812">Transmembrane</keyword>